<dbReference type="OrthoDB" id="4775484at2"/>
<evidence type="ECO:0000313" key="1">
    <source>
        <dbReference type="EMBL" id="RVW05661.1"/>
    </source>
</evidence>
<dbReference type="Proteomes" id="UP000283479">
    <property type="component" value="Unassembled WGS sequence"/>
</dbReference>
<accession>A0A438B3V3</accession>
<dbReference type="EMBL" id="RKLO01000001">
    <property type="protein sequence ID" value="RVW05661.1"/>
    <property type="molecule type" value="Genomic_DNA"/>
</dbReference>
<organism evidence="1 2">
    <name type="scientific">Rhodococcus xishaensis</name>
    <dbReference type="NCBI Taxonomy" id="2487364"/>
    <lineage>
        <taxon>Bacteria</taxon>
        <taxon>Bacillati</taxon>
        <taxon>Actinomycetota</taxon>
        <taxon>Actinomycetes</taxon>
        <taxon>Mycobacteriales</taxon>
        <taxon>Nocardiaceae</taxon>
        <taxon>Rhodococcus</taxon>
    </lineage>
</organism>
<comment type="caution">
    <text evidence="1">The sequence shown here is derived from an EMBL/GenBank/DDBJ whole genome shotgun (WGS) entry which is preliminary data.</text>
</comment>
<dbReference type="AlphaFoldDB" id="A0A438B3V3"/>
<dbReference type="RefSeq" id="WP_127951188.1">
    <property type="nucleotide sequence ID" value="NZ_RKLO01000001.1"/>
</dbReference>
<sequence length="222" mass="23010">MTSRRWLAVPATVVLAGIVVGLGLANPVSPSRISTDRLGPDSGEAVAAYLDRARTTLETDPDADREAEHWALVSLDTPITPTQLVEVAHDLRISQVLFGVPLDRVQTPLVAVPVAANPTAVLRAPTVAAARLQASAVGHDRQSRVVDYSAAQLAESCACVVAATARGSLEQLRQLSDRPGVRAVEALPADAVAGAFSVTPLLPTQTTSVLPGPDDGPVPDVG</sequence>
<keyword evidence="2" id="KW-1185">Reference proteome</keyword>
<evidence type="ECO:0000313" key="2">
    <source>
        <dbReference type="Proteomes" id="UP000283479"/>
    </source>
</evidence>
<proteinExistence type="predicted"/>
<name>A0A438B3V3_9NOCA</name>
<reference evidence="1 2" key="1">
    <citation type="submission" date="2018-11" db="EMBL/GenBank/DDBJ databases">
        <title>Rhodococcus spongicola sp. nov. and Rhodococcus xishaensis sp. nov. from marine sponges.</title>
        <authorList>
            <person name="Li L."/>
            <person name="Lin H.W."/>
        </authorList>
    </citation>
    <scope>NUCLEOTIDE SEQUENCE [LARGE SCALE GENOMIC DNA]</scope>
    <source>
        <strain evidence="1 2">LHW51113</strain>
    </source>
</reference>
<protein>
    <submittedName>
        <fullName evidence="1">Uncharacterized protein</fullName>
    </submittedName>
</protein>
<gene>
    <name evidence="1" type="ORF">EGT50_03710</name>
</gene>